<dbReference type="InterPro" id="IPR029044">
    <property type="entry name" value="Nucleotide-diphossugar_trans"/>
</dbReference>
<dbReference type="GO" id="GO:0033468">
    <property type="term" value="P:CMP-keto-3-deoxy-D-manno-octulosonic acid biosynthetic process"/>
    <property type="evidence" value="ECO:0007669"/>
    <property type="project" value="UniProtKB-UniRule"/>
</dbReference>
<accession>A0A662ZIQ2</accession>
<protein>
    <recommendedName>
        <fullName evidence="5">3-deoxy-manno-octulosonate cytidylyltransferase</fullName>
        <ecNumber evidence="5">2.7.7.38</ecNumber>
    </recommendedName>
    <alternativeName>
        <fullName evidence="5">CMP-2-keto-3-deoxyoctulosonic acid synthase</fullName>
        <shortName evidence="5">CKS</shortName>
        <shortName evidence="5">CMP-KDO synthase</shortName>
    </alternativeName>
</protein>
<dbReference type="GO" id="GO:0016020">
    <property type="term" value="C:membrane"/>
    <property type="evidence" value="ECO:0007669"/>
    <property type="project" value="UniProtKB-SubCell"/>
</dbReference>
<dbReference type="PANTHER" id="PTHR42866:SF2">
    <property type="entry name" value="3-DEOXY-MANNO-OCTULOSONATE CYTIDYLYLTRANSFERASE, MITOCHONDRIAL"/>
    <property type="match status" value="1"/>
</dbReference>
<evidence type="ECO:0000256" key="3">
    <source>
        <dbReference type="ARBA" id="ARBA00022695"/>
    </source>
</evidence>
<proteinExistence type="inferred from homology"/>
<evidence type="ECO:0000256" key="1">
    <source>
        <dbReference type="ARBA" id="ARBA00004370"/>
    </source>
</evidence>
<sequence>MKFTVIIPARYASSRLPGKPLMDICGRPMIVRVVEQALQAGADRVVVATDDSRIEEACRDCGADVCMTSKDHNSGTERLSEVVEKLALKDDEIVVNVQGDEPLIPPENIRQVAELLDSSEAPMSTLCVPIEGEEVFNPNCVKVIFNHRHEAIYFSRAPIPYERDNFRAGNMEAKDGHARHLGIYAYRAGFIKEYVKMAPCALESIESLEQLRVMYYGYKIAVDYALSDPQVGVDTAEDLEKVREIFSEKYL</sequence>
<dbReference type="GO" id="GO:0009103">
    <property type="term" value="P:lipopolysaccharide biosynthetic process"/>
    <property type="evidence" value="ECO:0007669"/>
    <property type="project" value="UniProtKB-UniRule"/>
</dbReference>
<organism evidence="6 7">
    <name type="scientific">Ruminobacter amylophilus</name>
    <dbReference type="NCBI Taxonomy" id="867"/>
    <lineage>
        <taxon>Bacteria</taxon>
        <taxon>Pseudomonadati</taxon>
        <taxon>Pseudomonadota</taxon>
        <taxon>Gammaproteobacteria</taxon>
        <taxon>Aeromonadales</taxon>
        <taxon>Succinivibrionaceae</taxon>
        <taxon>Ruminobacter</taxon>
    </lineage>
</organism>
<dbReference type="CDD" id="cd02517">
    <property type="entry name" value="CMP-KDO-Synthetase"/>
    <property type="match status" value="1"/>
</dbReference>
<comment type="subcellular location">
    <subcellularLocation>
        <location evidence="5">Cytoplasm</location>
    </subcellularLocation>
    <subcellularLocation>
        <location evidence="1">Membrane</location>
    </subcellularLocation>
</comment>
<keyword evidence="3 5" id="KW-0548">Nucleotidyltransferase</keyword>
<evidence type="ECO:0000256" key="5">
    <source>
        <dbReference type="HAMAP-Rule" id="MF_00057"/>
    </source>
</evidence>
<comment type="catalytic activity">
    <reaction evidence="5">
        <text>3-deoxy-alpha-D-manno-oct-2-ulosonate + CTP = CMP-3-deoxy-beta-D-manno-octulosonate + diphosphate</text>
        <dbReference type="Rhea" id="RHEA:23448"/>
        <dbReference type="ChEBI" id="CHEBI:33019"/>
        <dbReference type="ChEBI" id="CHEBI:37563"/>
        <dbReference type="ChEBI" id="CHEBI:85986"/>
        <dbReference type="ChEBI" id="CHEBI:85987"/>
        <dbReference type="EC" id="2.7.7.38"/>
    </reaction>
</comment>
<gene>
    <name evidence="5" type="primary">kdsB</name>
    <name evidence="6" type="ORF">SAMN02910344_01751</name>
</gene>
<dbReference type="PANTHER" id="PTHR42866">
    <property type="entry name" value="3-DEOXY-MANNO-OCTULOSONATE CYTIDYLYLTRANSFERASE"/>
    <property type="match status" value="1"/>
</dbReference>
<evidence type="ECO:0000256" key="2">
    <source>
        <dbReference type="ARBA" id="ARBA00022679"/>
    </source>
</evidence>
<reference evidence="6 7" key="1">
    <citation type="submission" date="2016-10" db="EMBL/GenBank/DDBJ databases">
        <authorList>
            <person name="Varghese N."/>
            <person name="Submissions S."/>
        </authorList>
    </citation>
    <scope>NUCLEOTIDE SEQUENCE [LARGE SCALE GENOMIC DNA]</scope>
    <source>
        <strain evidence="6 7">DSM 1361</strain>
    </source>
</reference>
<dbReference type="NCBIfam" id="NF003950">
    <property type="entry name" value="PRK05450.1-3"/>
    <property type="match status" value="1"/>
</dbReference>
<dbReference type="GO" id="GO:0008690">
    <property type="term" value="F:3-deoxy-manno-octulosonate cytidylyltransferase activity"/>
    <property type="evidence" value="ECO:0007669"/>
    <property type="project" value="UniProtKB-UniRule"/>
</dbReference>
<dbReference type="HAMAP" id="MF_00057">
    <property type="entry name" value="KdsB"/>
    <property type="match status" value="1"/>
</dbReference>
<comment type="function">
    <text evidence="5">Activates KDO (a required 8-carbon sugar) for incorporation into bacterial lipopolysaccharide in Gram-negative bacteria.</text>
</comment>
<dbReference type="FunFam" id="3.90.550.10:FF:000011">
    <property type="entry name" value="3-deoxy-manno-octulosonate cytidylyltransferase"/>
    <property type="match status" value="1"/>
</dbReference>
<dbReference type="InterPro" id="IPR003329">
    <property type="entry name" value="Cytidylyl_trans"/>
</dbReference>
<comment type="pathway">
    <text evidence="5">Nucleotide-sugar biosynthesis; CMP-3-deoxy-D-manno-octulosonate biosynthesis; CMP-3-deoxy-D-manno-octulosonate from 3-deoxy-D-manno-octulosonate and CTP: step 1/1.</text>
</comment>
<keyword evidence="5" id="KW-0963">Cytoplasm</keyword>
<dbReference type="OrthoDB" id="9815559at2"/>
<dbReference type="NCBIfam" id="TIGR00466">
    <property type="entry name" value="kdsB"/>
    <property type="match status" value="1"/>
</dbReference>
<dbReference type="InterPro" id="IPR004528">
    <property type="entry name" value="KdsB"/>
</dbReference>
<dbReference type="Proteomes" id="UP000243745">
    <property type="component" value="Unassembled WGS sequence"/>
</dbReference>
<dbReference type="Pfam" id="PF02348">
    <property type="entry name" value="CTP_transf_3"/>
    <property type="match status" value="1"/>
</dbReference>
<dbReference type="SUPFAM" id="SSF53448">
    <property type="entry name" value="Nucleotide-diphospho-sugar transferases"/>
    <property type="match status" value="1"/>
</dbReference>
<dbReference type="EMBL" id="FOXF01000038">
    <property type="protein sequence ID" value="SFP57063.1"/>
    <property type="molecule type" value="Genomic_DNA"/>
</dbReference>
<name>A0A662ZIQ2_9GAMM</name>
<evidence type="ECO:0000313" key="7">
    <source>
        <dbReference type="Proteomes" id="UP000243745"/>
    </source>
</evidence>
<keyword evidence="2 5" id="KW-0808">Transferase</keyword>
<evidence type="ECO:0000256" key="4">
    <source>
        <dbReference type="ARBA" id="ARBA00022985"/>
    </source>
</evidence>
<keyword evidence="7" id="KW-1185">Reference proteome</keyword>
<dbReference type="NCBIfam" id="NF009905">
    <property type="entry name" value="PRK13368.1"/>
    <property type="match status" value="1"/>
</dbReference>
<evidence type="ECO:0000313" key="6">
    <source>
        <dbReference type="EMBL" id="SFP57063.1"/>
    </source>
</evidence>
<dbReference type="RefSeq" id="WP_031578306.1">
    <property type="nucleotide sequence ID" value="NZ_FOXF01000038.1"/>
</dbReference>
<dbReference type="UniPathway" id="UPA00358">
    <property type="reaction ID" value="UER00476"/>
</dbReference>
<dbReference type="Gene3D" id="3.90.550.10">
    <property type="entry name" value="Spore Coat Polysaccharide Biosynthesis Protein SpsA, Chain A"/>
    <property type="match status" value="1"/>
</dbReference>
<keyword evidence="4 5" id="KW-0448">Lipopolysaccharide biosynthesis</keyword>
<dbReference type="NCBIfam" id="NF003952">
    <property type="entry name" value="PRK05450.1-5"/>
    <property type="match status" value="1"/>
</dbReference>
<dbReference type="EC" id="2.7.7.38" evidence="5"/>
<comment type="similarity">
    <text evidence="5">Belongs to the KdsB family.</text>
</comment>
<dbReference type="GO" id="GO:0005829">
    <property type="term" value="C:cytosol"/>
    <property type="evidence" value="ECO:0007669"/>
    <property type="project" value="TreeGrafter"/>
</dbReference>
<dbReference type="AlphaFoldDB" id="A0A662ZIQ2"/>